<organism evidence="8 9">
    <name type="scientific">Helicocarpus griseus UAMH5409</name>
    <dbReference type="NCBI Taxonomy" id="1447875"/>
    <lineage>
        <taxon>Eukaryota</taxon>
        <taxon>Fungi</taxon>
        <taxon>Dikarya</taxon>
        <taxon>Ascomycota</taxon>
        <taxon>Pezizomycotina</taxon>
        <taxon>Eurotiomycetes</taxon>
        <taxon>Eurotiomycetidae</taxon>
        <taxon>Onygenales</taxon>
        <taxon>Ajellomycetaceae</taxon>
        <taxon>Helicocarpus</taxon>
    </lineage>
</organism>
<sequence length="821" mass="87463">MPALCTATRLGRNAPQRWRFPSKLPMGYRSFHGKKQLEEATRFLKVSEEVQDAVALLKPVVALETTIYTHGFPYPENVALSSRLESIVRQGGAVPATIGVLNGVARVGMAPDELAELAGSSEKQKVLKVSRRDLGYICGMGMAGNKMNGGTTIAGTMVLAHLAGIKVFATGGLGGVHRGGESSMDISADLTELGRTPVALVSSGCKSFLDIRRTLEYLETEGVLVGAFADGRRGSVDFPAFYTRDSGIKAPKVICDEKEAAAIIYGQSRLNISSGLVFANPVPEKHSFPKEEIDNIIEQALELSELEGIHGSDNTPFVLAKIKELSGGRSVAANTALVESNVARGTKVAVELSKLELGPSQDGSRHMPGQLGTAQFSPKPSTTEGTIRSPTATIDRKPSLDTVQDTNVLVAGSLAIDFACDYTPLTKKGGDAPALHTSNPSIISQSLGGVGHNVALAASYVGSSILFCSVVADDLSGRAALASFEKSRSSLDSEGIQILSPTTGARTAQYVSVNDAKKDLMLAMADMSIMENPEKSLDFDNFWDPLIRRAQPNWAVIDANWSPEVLAKWISVAKSHGAKIAYEPVSTAKSTRLFTRPSYSSSSASSKPAIHPTCTIPNNTIDLATPNRYELAAMYSTARESGLFESAEWWQVIDSLEMPSGGSRDRLVALTTPDLVNEGIPQQSIQLLPFIPCIITKLGPHGVLLTQLLPRGDERLRSADFAQYVLERSYGDNGPVGGVYMRLFPPAEVLDGEDVVSVNGAGDTLLGVIVAGLARGGGDDTGLRRLEDIIPIAQRASVGTLRSADAVSKDIERLGRLLECI</sequence>
<dbReference type="InterPro" id="IPR022830">
    <property type="entry name" value="Indigdn_synthA-like"/>
</dbReference>
<dbReference type="Pfam" id="PF04227">
    <property type="entry name" value="Indigoidine_A"/>
    <property type="match status" value="1"/>
</dbReference>
<name>A0A2B7YCU1_9EURO</name>
<dbReference type="Gene3D" id="3.40.1790.10">
    <property type="entry name" value="Indigoidine synthase domain"/>
    <property type="match status" value="1"/>
</dbReference>
<dbReference type="SUPFAM" id="SSF110581">
    <property type="entry name" value="Indigoidine synthase A-like"/>
    <property type="match status" value="1"/>
</dbReference>
<dbReference type="CDD" id="cd01941">
    <property type="entry name" value="YeiC_kinase_like"/>
    <property type="match status" value="1"/>
</dbReference>
<evidence type="ECO:0000259" key="7">
    <source>
        <dbReference type="Pfam" id="PF00294"/>
    </source>
</evidence>
<dbReference type="GO" id="GO:0016798">
    <property type="term" value="F:hydrolase activity, acting on glycosyl bonds"/>
    <property type="evidence" value="ECO:0007669"/>
    <property type="project" value="UniProtKB-KW"/>
</dbReference>
<evidence type="ECO:0000256" key="6">
    <source>
        <dbReference type="SAM" id="MobiDB-lite"/>
    </source>
</evidence>
<dbReference type="GO" id="GO:0005737">
    <property type="term" value="C:cytoplasm"/>
    <property type="evidence" value="ECO:0007669"/>
    <property type="project" value="TreeGrafter"/>
</dbReference>
<dbReference type="PANTHER" id="PTHR42909">
    <property type="entry name" value="ZGC:136858"/>
    <property type="match status" value="1"/>
</dbReference>
<gene>
    <name evidence="8" type="ORF">AJ79_00044</name>
</gene>
<evidence type="ECO:0000256" key="2">
    <source>
        <dbReference type="ARBA" id="ARBA00022801"/>
    </source>
</evidence>
<dbReference type="AlphaFoldDB" id="A0A2B7YCU1"/>
<protein>
    <recommendedName>
        <fullName evidence="7">Carbohydrate kinase PfkB domain-containing protein</fullName>
    </recommendedName>
</protein>
<dbReference type="EMBL" id="PDNB01000001">
    <property type="protein sequence ID" value="PGH19010.1"/>
    <property type="molecule type" value="Genomic_DNA"/>
</dbReference>
<dbReference type="OrthoDB" id="198885at2759"/>
<feature type="region of interest" description="Disordered" evidence="6">
    <location>
        <begin position="358"/>
        <end position="393"/>
    </location>
</feature>
<dbReference type="InterPro" id="IPR007342">
    <property type="entry name" value="PsuG"/>
</dbReference>
<dbReference type="Gene3D" id="3.40.1190.20">
    <property type="match status" value="1"/>
</dbReference>
<evidence type="ECO:0000313" key="8">
    <source>
        <dbReference type="EMBL" id="PGH19010.1"/>
    </source>
</evidence>
<reference evidence="8 9" key="1">
    <citation type="submission" date="2017-10" db="EMBL/GenBank/DDBJ databases">
        <title>Comparative genomics in systemic dimorphic fungi from Ajellomycetaceae.</title>
        <authorList>
            <person name="Munoz J.F."/>
            <person name="Mcewen J.G."/>
            <person name="Clay O.K."/>
            <person name="Cuomo C.A."/>
        </authorList>
    </citation>
    <scope>NUCLEOTIDE SEQUENCE [LARGE SCALE GENOMIC DNA]</scope>
    <source>
        <strain evidence="8 9">UAMH5409</strain>
    </source>
</reference>
<keyword evidence="3" id="KW-0464">Manganese</keyword>
<comment type="caution">
    <text evidence="8">The sequence shown here is derived from an EMBL/GenBank/DDBJ whole genome shotgun (WGS) entry which is preliminary data.</text>
</comment>
<dbReference type="InterPro" id="IPR011611">
    <property type="entry name" value="PfkB_dom"/>
</dbReference>
<keyword evidence="9" id="KW-1185">Reference proteome</keyword>
<dbReference type="GO" id="GO:0004730">
    <property type="term" value="F:pseudouridylate synthase activity"/>
    <property type="evidence" value="ECO:0007669"/>
    <property type="project" value="InterPro"/>
</dbReference>
<dbReference type="InterPro" id="IPR029056">
    <property type="entry name" value="Ribokinase-like"/>
</dbReference>
<keyword evidence="4" id="KW-0456">Lyase</keyword>
<evidence type="ECO:0000256" key="3">
    <source>
        <dbReference type="ARBA" id="ARBA00023211"/>
    </source>
</evidence>
<evidence type="ECO:0000256" key="5">
    <source>
        <dbReference type="ARBA" id="ARBA00023295"/>
    </source>
</evidence>
<proteinExistence type="inferred from homology"/>
<dbReference type="PANTHER" id="PTHR42909:SF1">
    <property type="entry name" value="CARBOHYDRATE KINASE PFKB DOMAIN-CONTAINING PROTEIN"/>
    <property type="match status" value="1"/>
</dbReference>
<evidence type="ECO:0000256" key="1">
    <source>
        <dbReference type="ARBA" id="ARBA00022723"/>
    </source>
</evidence>
<keyword evidence="5" id="KW-0326">Glycosidase</keyword>
<keyword evidence="2" id="KW-0378">Hydrolase</keyword>
<feature type="compositionally biased region" description="Polar residues" evidence="6">
    <location>
        <begin position="372"/>
        <end position="392"/>
    </location>
</feature>
<dbReference type="STRING" id="1447875.A0A2B7YCU1"/>
<dbReference type="Proteomes" id="UP000223968">
    <property type="component" value="Unassembled WGS sequence"/>
</dbReference>
<evidence type="ECO:0000256" key="4">
    <source>
        <dbReference type="ARBA" id="ARBA00023239"/>
    </source>
</evidence>
<dbReference type="SUPFAM" id="SSF53613">
    <property type="entry name" value="Ribokinase-like"/>
    <property type="match status" value="1"/>
</dbReference>
<feature type="domain" description="Carbohydrate kinase PfkB" evidence="7">
    <location>
        <begin position="406"/>
        <end position="636"/>
    </location>
</feature>
<keyword evidence="1" id="KW-0479">Metal-binding</keyword>
<dbReference type="GO" id="GO:0046872">
    <property type="term" value="F:metal ion binding"/>
    <property type="evidence" value="ECO:0007669"/>
    <property type="project" value="UniProtKB-KW"/>
</dbReference>
<dbReference type="HAMAP" id="MF_01876">
    <property type="entry name" value="PsiMP_glycosidase"/>
    <property type="match status" value="1"/>
</dbReference>
<evidence type="ECO:0000313" key="9">
    <source>
        <dbReference type="Proteomes" id="UP000223968"/>
    </source>
</evidence>
<dbReference type="Pfam" id="PF00294">
    <property type="entry name" value="PfkB"/>
    <property type="match status" value="1"/>
</dbReference>
<accession>A0A2B7YCU1</accession>